<organism evidence="1 2">
    <name type="scientific">Portunus trituberculatus</name>
    <name type="common">Swimming crab</name>
    <name type="synonym">Neptunus trituberculatus</name>
    <dbReference type="NCBI Taxonomy" id="210409"/>
    <lineage>
        <taxon>Eukaryota</taxon>
        <taxon>Metazoa</taxon>
        <taxon>Ecdysozoa</taxon>
        <taxon>Arthropoda</taxon>
        <taxon>Crustacea</taxon>
        <taxon>Multicrustacea</taxon>
        <taxon>Malacostraca</taxon>
        <taxon>Eumalacostraca</taxon>
        <taxon>Eucarida</taxon>
        <taxon>Decapoda</taxon>
        <taxon>Pleocyemata</taxon>
        <taxon>Brachyura</taxon>
        <taxon>Eubrachyura</taxon>
        <taxon>Portunoidea</taxon>
        <taxon>Portunidae</taxon>
        <taxon>Portuninae</taxon>
        <taxon>Portunus</taxon>
    </lineage>
</organism>
<protein>
    <submittedName>
        <fullName evidence="1">Uncharacterized protein</fullName>
    </submittedName>
</protein>
<comment type="caution">
    <text evidence="1">The sequence shown here is derived from an EMBL/GenBank/DDBJ whole genome shotgun (WGS) entry which is preliminary data.</text>
</comment>
<dbReference type="Proteomes" id="UP000324222">
    <property type="component" value="Unassembled WGS sequence"/>
</dbReference>
<evidence type="ECO:0000313" key="1">
    <source>
        <dbReference type="EMBL" id="MPC85118.1"/>
    </source>
</evidence>
<keyword evidence="2" id="KW-1185">Reference proteome</keyword>
<dbReference type="AlphaFoldDB" id="A0A5B7IWT2"/>
<name>A0A5B7IWT2_PORTR</name>
<evidence type="ECO:0000313" key="2">
    <source>
        <dbReference type="Proteomes" id="UP000324222"/>
    </source>
</evidence>
<dbReference type="EMBL" id="VSRR010067396">
    <property type="protein sequence ID" value="MPC85118.1"/>
    <property type="molecule type" value="Genomic_DNA"/>
</dbReference>
<proteinExistence type="predicted"/>
<gene>
    <name evidence="1" type="ORF">E2C01_079877</name>
</gene>
<accession>A0A5B7IWT2</accession>
<sequence>MFTLCTVVVYYSATHASHGLSPSNTAWRDSRFTGIPFCLCLTGCPVLQCCDPLLWSLHSQSTSTPSDSSCLDLILHHGRSPPATKPHPGRRLLKSHHARYLLPSLQAFSKPCISQ</sequence>
<reference evidence="1 2" key="1">
    <citation type="submission" date="2019-05" db="EMBL/GenBank/DDBJ databases">
        <title>Another draft genome of Portunus trituberculatus and its Hox gene families provides insights of decapod evolution.</title>
        <authorList>
            <person name="Jeong J.-H."/>
            <person name="Song I."/>
            <person name="Kim S."/>
            <person name="Choi T."/>
            <person name="Kim D."/>
            <person name="Ryu S."/>
            <person name="Kim W."/>
        </authorList>
    </citation>
    <scope>NUCLEOTIDE SEQUENCE [LARGE SCALE GENOMIC DNA]</scope>
    <source>
        <tissue evidence="1">Muscle</tissue>
    </source>
</reference>